<evidence type="ECO:0000313" key="5">
    <source>
        <dbReference type="Ensembl" id="ENSMMDP00005014308.1"/>
    </source>
</evidence>
<evidence type="ECO:0000256" key="1">
    <source>
        <dbReference type="ARBA" id="ARBA00008535"/>
    </source>
</evidence>
<evidence type="ECO:0000256" key="2">
    <source>
        <dbReference type="ARBA" id="ARBA00022741"/>
    </source>
</evidence>
<reference evidence="5" key="2">
    <citation type="submission" date="2025-08" db="UniProtKB">
        <authorList>
            <consortium name="Ensembl"/>
        </authorList>
    </citation>
    <scope>IDENTIFICATION</scope>
</reference>
<sequence>PASAPPTPSTDTIVLVGKTGVGKSAAGNTILGKKVFKSELSPSSLTSYCQKEKGKAEGREVAVVDTPGLFDTNSTQEEVLKKIKMCISLSAPGPHAFLVVIRLGRFTQEEQDTVRMIQTTFGEDAAKFTMVLFTHGDQLKNQTVEEFLGRFTQEEQDTVRMIQTTFGEDAAKFTMVLFTHGDQLKNQTIEEFVSQSEELKAIIASCYGRYHVFNNEVKNEKQTYRLLDIIDDMTTVNGGWYYTNEMFMRAEEAIEKEKARLLKEFEEQKQRELAELRTTLFNHDFLGVGYFLH</sequence>
<dbReference type="GeneTree" id="ENSGT01120000271858"/>
<keyword evidence="2" id="KW-0547">Nucleotide-binding</keyword>
<keyword evidence="3" id="KW-0342">GTP-binding</keyword>
<comment type="similarity">
    <text evidence="1">Belongs to the TRAFAC class TrmE-Era-EngA-EngB-Septin-like GTPase superfamily. AIG1/Toc34/Toc159-like paraseptin GTPase family. IAN subfamily.</text>
</comment>
<dbReference type="Ensembl" id="ENSMMDT00005014705.1">
    <property type="protein sequence ID" value="ENSMMDP00005014308.1"/>
    <property type="gene ID" value="ENSMMDG00005007377.1"/>
</dbReference>
<evidence type="ECO:0000256" key="3">
    <source>
        <dbReference type="ARBA" id="ARBA00023134"/>
    </source>
</evidence>
<dbReference type="Proteomes" id="UP000472263">
    <property type="component" value="Chromosome 22"/>
</dbReference>
<dbReference type="FunFam" id="3.40.50.300:FF:000366">
    <property type="entry name" value="GTPase, IMAP family member 2"/>
    <property type="match status" value="1"/>
</dbReference>
<dbReference type="PANTHER" id="PTHR10903">
    <property type="entry name" value="GTPASE, IMAP FAMILY MEMBER-RELATED"/>
    <property type="match status" value="1"/>
</dbReference>
<dbReference type="InterPro" id="IPR027417">
    <property type="entry name" value="P-loop_NTPase"/>
</dbReference>
<dbReference type="PANTHER" id="PTHR10903:SF112">
    <property type="entry name" value="SI:CH211-113E8.5"/>
    <property type="match status" value="1"/>
</dbReference>
<proteinExistence type="inferred from homology"/>
<reference evidence="5" key="3">
    <citation type="submission" date="2025-09" db="UniProtKB">
        <authorList>
            <consortium name="Ensembl"/>
        </authorList>
    </citation>
    <scope>IDENTIFICATION</scope>
</reference>
<dbReference type="AlphaFoldDB" id="A0A667XJF4"/>
<feature type="domain" description="AIG1-type G" evidence="4">
    <location>
        <begin position="8"/>
        <end position="222"/>
    </location>
</feature>
<dbReference type="GO" id="GO:0005525">
    <property type="term" value="F:GTP binding"/>
    <property type="evidence" value="ECO:0007669"/>
    <property type="project" value="UniProtKB-KW"/>
</dbReference>
<organism evidence="5 6">
    <name type="scientific">Myripristis murdjan</name>
    <name type="common">pinecone soldierfish</name>
    <dbReference type="NCBI Taxonomy" id="586833"/>
    <lineage>
        <taxon>Eukaryota</taxon>
        <taxon>Metazoa</taxon>
        <taxon>Chordata</taxon>
        <taxon>Craniata</taxon>
        <taxon>Vertebrata</taxon>
        <taxon>Euteleostomi</taxon>
        <taxon>Actinopterygii</taxon>
        <taxon>Neopterygii</taxon>
        <taxon>Teleostei</taxon>
        <taxon>Neoteleostei</taxon>
        <taxon>Acanthomorphata</taxon>
        <taxon>Holocentriformes</taxon>
        <taxon>Holocentridae</taxon>
        <taxon>Myripristis</taxon>
    </lineage>
</organism>
<name>A0A667XJF4_9TELE</name>
<keyword evidence="6" id="KW-1185">Reference proteome</keyword>
<dbReference type="CDD" id="cd01852">
    <property type="entry name" value="AIG1"/>
    <property type="match status" value="1"/>
</dbReference>
<reference evidence="5" key="1">
    <citation type="submission" date="2019-06" db="EMBL/GenBank/DDBJ databases">
        <authorList>
            <consortium name="Wellcome Sanger Institute Data Sharing"/>
        </authorList>
    </citation>
    <scope>NUCLEOTIDE SEQUENCE [LARGE SCALE GENOMIC DNA]</scope>
</reference>
<dbReference type="PROSITE" id="PS51720">
    <property type="entry name" value="G_AIG1"/>
    <property type="match status" value="1"/>
</dbReference>
<dbReference type="Pfam" id="PF04548">
    <property type="entry name" value="AIG1"/>
    <property type="match status" value="1"/>
</dbReference>
<protein>
    <submittedName>
        <fullName evidence="5">Zgc:152658</fullName>
    </submittedName>
</protein>
<dbReference type="InterPro" id="IPR006703">
    <property type="entry name" value="G_AIG1"/>
</dbReference>
<dbReference type="Gene3D" id="3.40.50.300">
    <property type="entry name" value="P-loop containing nucleotide triphosphate hydrolases"/>
    <property type="match status" value="2"/>
</dbReference>
<accession>A0A667XJF4</accession>
<dbReference type="SUPFAM" id="SSF52540">
    <property type="entry name" value="P-loop containing nucleoside triphosphate hydrolases"/>
    <property type="match status" value="1"/>
</dbReference>
<dbReference type="InterPro" id="IPR045058">
    <property type="entry name" value="GIMA/IAN/Toc"/>
</dbReference>
<evidence type="ECO:0000259" key="4">
    <source>
        <dbReference type="PROSITE" id="PS51720"/>
    </source>
</evidence>
<evidence type="ECO:0000313" key="6">
    <source>
        <dbReference type="Proteomes" id="UP000472263"/>
    </source>
</evidence>